<evidence type="ECO:0000259" key="6">
    <source>
        <dbReference type="PROSITE" id="PS50089"/>
    </source>
</evidence>
<dbReference type="PANTHER" id="PTHR45969:SF69">
    <property type="entry name" value="FINGER DOMAIN PROTEIN, PUTATIVE (AFU_ORTHOLOGUE AFUA_3G12190)-RELATED"/>
    <property type="match status" value="1"/>
</dbReference>
<proteinExistence type="predicted"/>
<protein>
    <recommendedName>
        <fullName evidence="6">RING-type domain-containing protein</fullName>
    </recommendedName>
</protein>
<dbReference type="SUPFAM" id="SSF57850">
    <property type="entry name" value="RING/U-box"/>
    <property type="match status" value="1"/>
</dbReference>
<feature type="region of interest" description="Disordered" evidence="5">
    <location>
        <begin position="147"/>
        <end position="168"/>
    </location>
</feature>
<dbReference type="GO" id="GO:0008270">
    <property type="term" value="F:zinc ion binding"/>
    <property type="evidence" value="ECO:0007669"/>
    <property type="project" value="UniProtKB-KW"/>
</dbReference>
<feature type="compositionally biased region" description="Basic and acidic residues" evidence="5">
    <location>
        <begin position="155"/>
        <end position="168"/>
    </location>
</feature>
<keyword evidence="2 4" id="KW-0863">Zinc-finger</keyword>
<reference evidence="7" key="1">
    <citation type="submission" date="2023-10" db="EMBL/GenBank/DDBJ databases">
        <title>Genome assembly of Pristionchus species.</title>
        <authorList>
            <person name="Yoshida K."/>
            <person name="Sommer R.J."/>
        </authorList>
    </citation>
    <scope>NUCLEOTIDE SEQUENCE</scope>
    <source>
        <strain evidence="7">RS0144</strain>
    </source>
</reference>
<evidence type="ECO:0000313" key="8">
    <source>
        <dbReference type="Proteomes" id="UP001432027"/>
    </source>
</evidence>
<evidence type="ECO:0000256" key="2">
    <source>
        <dbReference type="ARBA" id="ARBA00022771"/>
    </source>
</evidence>
<evidence type="ECO:0000256" key="4">
    <source>
        <dbReference type="PROSITE-ProRule" id="PRU00175"/>
    </source>
</evidence>
<dbReference type="AlphaFoldDB" id="A0AAV5T3K6"/>
<dbReference type="InterPro" id="IPR001841">
    <property type="entry name" value="Znf_RING"/>
</dbReference>
<dbReference type="PANTHER" id="PTHR45969">
    <property type="entry name" value="RING ZINC FINGER PROTEIN-RELATED"/>
    <property type="match status" value="1"/>
</dbReference>
<dbReference type="GO" id="GO:0016567">
    <property type="term" value="P:protein ubiquitination"/>
    <property type="evidence" value="ECO:0007669"/>
    <property type="project" value="TreeGrafter"/>
</dbReference>
<keyword evidence="8" id="KW-1185">Reference proteome</keyword>
<evidence type="ECO:0000256" key="3">
    <source>
        <dbReference type="ARBA" id="ARBA00022833"/>
    </source>
</evidence>
<dbReference type="InterPro" id="IPR013083">
    <property type="entry name" value="Znf_RING/FYVE/PHD"/>
</dbReference>
<evidence type="ECO:0000256" key="1">
    <source>
        <dbReference type="ARBA" id="ARBA00022723"/>
    </source>
</evidence>
<sequence>MKLIACREEPFNCPICEVPFGFDDVRDDANGLLPQILCFGPAGQPTHYALAYELETPKVSNDIPWAFVLIAEFLLHSSYHLDMALKSGREAEYVQDILFERNDLLKMYYAFIDVQQVLADARKRLRAAAELTAAAAANAAELTAASAAENAASSHSDDRPSSEDGVRDETDQELLIIDDIGNMERMSEESLAASLEDPGFADHIALQLILADERLDDFSKILVDALESEKTEEDIEPIIYNRNVTLNICQNISKNMEDYLTMLNRIDRAERPIVEDDAAAAADAASMSSEDTAVCCICLDAISNKKRSVKFNNCPHVFRRSCAMSWLESLEAPSIRERSEVPKTCCTCRAIVSEMISEDGKTIPITYPFEQDMTEKFRLNKSQGQFPIHEWNTWYLDSERSKIYDLFGKLRKRDSPFETERKITRMKSPLKWTN</sequence>
<dbReference type="Gene3D" id="3.30.40.10">
    <property type="entry name" value="Zinc/RING finger domain, C3HC4 (zinc finger)"/>
    <property type="match status" value="1"/>
</dbReference>
<dbReference type="EMBL" id="BTSX01000003">
    <property type="protein sequence ID" value="GMS88139.1"/>
    <property type="molecule type" value="Genomic_DNA"/>
</dbReference>
<keyword evidence="3" id="KW-0862">Zinc</keyword>
<gene>
    <name evidence="7" type="ORF">PENTCL1PPCAC_10314</name>
</gene>
<comment type="caution">
    <text evidence="7">The sequence shown here is derived from an EMBL/GenBank/DDBJ whole genome shotgun (WGS) entry which is preliminary data.</text>
</comment>
<dbReference type="GO" id="GO:0061630">
    <property type="term" value="F:ubiquitin protein ligase activity"/>
    <property type="evidence" value="ECO:0007669"/>
    <property type="project" value="TreeGrafter"/>
</dbReference>
<organism evidence="7 8">
    <name type="scientific">Pristionchus entomophagus</name>
    <dbReference type="NCBI Taxonomy" id="358040"/>
    <lineage>
        <taxon>Eukaryota</taxon>
        <taxon>Metazoa</taxon>
        <taxon>Ecdysozoa</taxon>
        <taxon>Nematoda</taxon>
        <taxon>Chromadorea</taxon>
        <taxon>Rhabditida</taxon>
        <taxon>Rhabditina</taxon>
        <taxon>Diplogasteromorpha</taxon>
        <taxon>Diplogasteroidea</taxon>
        <taxon>Neodiplogasteridae</taxon>
        <taxon>Pristionchus</taxon>
    </lineage>
</organism>
<dbReference type="PROSITE" id="PS50089">
    <property type="entry name" value="ZF_RING_2"/>
    <property type="match status" value="1"/>
</dbReference>
<dbReference type="Proteomes" id="UP001432027">
    <property type="component" value="Unassembled WGS sequence"/>
</dbReference>
<feature type="domain" description="RING-type" evidence="6">
    <location>
        <begin position="295"/>
        <end position="349"/>
    </location>
</feature>
<evidence type="ECO:0000313" key="7">
    <source>
        <dbReference type="EMBL" id="GMS88139.1"/>
    </source>
</evidence>
<accession>A0AAV5T3K6</accession>
<name>A0AAV5T3K6_9BILA</name>
<evidence type="ECO:0000256" key="5">
    <source>
        <dbReference type="SAM" id="MobiDB-lite"/>
    </source>
</evidence>
<keyword evidence="1" id="KW-0479">Metal-binding</keyword>